<dbReference type="InterPro" id="IPR035437">
    <property type="entry name" value="SNase_OB-fold_sf"/>
</dbReference>
<evidence type="ECO:0000313" key="3">
    <source>
        <dbReference type="Proteomes" id="UP000837932"/>
    </source>
</evidence>
<protein>
    <recommendedName>
        <fullName evidence="1">TNase-like domain-containing protein</fullName>
    </recommendedName>
</protein>
<feature type="domain" description="TNase-like" evidence="1">
    <location>
        <begin position="9"/>
        <end position="157"/>
    </location>
</feature>
<evidence type="ECO:0000259" key="1">
    <source>
        <dbReference type="PROSITE" id="PS50830"/>
    </source>
</evidence>
<dbReference type="Pfam" id="PF00565">
    <property type="entry name" value="SNase"/>
    <property type="match status" value="1"/>
</dbReference>
<name>A0ABN8EN35_9BACT</name>
<comment type="caution">
    <text evidence="2">The sequence shown here is derived from an EMBL/GenBank/DDBJ whole genome shotgun (WGS) entry which is preliminary data.</text>
</comment>
<dbReference type="InterPro" id="IPR016071">
    <property type="entry name" value="Staphylococal_nuclease_OB-fold"/>
</dbReference>
<sequence length="161" mass="18390">MEANESKLIRPHFKVVQIVDGDGLIVENISTKEQEEVRIYGIDAPELKLSNKLLKDERELNLPAQFLIELGNKSLNFMLQVVRPDDKVTLVQETRNMVDSYGRTLAYVILEDSKSVGEVLIENGFAKPYSKVYCDDLPKYQMLSLKAKSEKKGLFLFTDTF</sequence>
<gene>
    <name evidence="2" type="ORF">EMA8858_00322</name>
</gene>
<keyword evidence="3" id="KW-1185">Reference proteome</keyword>
<dbReference type="Gene3D" id="2.40.50.90">
    <property type="match status" value="1"/>
</dbReference>
<dbReference type="EMBL" id="CAKLPY010000001">
    <property type="protein sequence ID" value="CAH0994213.1"/>
    <property type="molecule type" value="Genomic_DNA"/>
</dbReference>
<dbReference type="SMART" id="SM00318">
    <property type="entry name" value="SNc"/>
    <property type="match status" value="1"/>
</dbReference>
<evidence type="ECO:0000313" key="2">
    <source>
        <dbReference type="EMBL" id="CAH0994213.1"/>
    </source>
</evidence>
<proteinExistence type="predicted"/>
<accession>A0ABN8EN35</accession>
<dbReference type="PROSITE" id="PS50830">
    <property type="entry name" value="TNASE_3"/>
    <property type="match status" value="1"/>
</dbReference>
<dbReference type="RefSeq" id="WP_238803964.1">
    <property type="nucleotide sequence ID" value="NZ_CAKLPY010000001.1"/>
</dbReference>
<organism evidence="2 3">
    <name type="scientific">Emticicia aquatica</name>
    <dbReference type="NCBI Taxonomy" id="1681835"/>
    <lineage>
        <taxon>Bacteria</taxon>
        <taxon>Pseudomonadati</taxon>
        <taxon>Bacteroidota</taxon>
        <taxon>Cytophagia</taxon>
        <taxon>Cytophagales</taxon>
        <taxon>Leadbetterellaceae</taxon>
        <taxon>Emticicia</taxon>
    </lineage>
</organism>
<reference evidence="2" key="1">
    <citation type="submission" date="2021-12" db="EMBL/GenBank/DDBJ databases">
        <authorList>
            <person name="Rodrigo-Torres L."/>
            <person name="Arahal R. D."/>
            <person name="Lucena T."/>
        </authorList>
    </citation>
    <scope>NUCLEOTIDE SEQUENCE</scope>
    <source>
        <strain evidence="2">CECT 8858</strain>
    </source>
</reference>
<dbReference type="SUPFAM" id="SSF50199">
    <property type="entry name" value="Staphylococcal nuclease"/>
    <property type="match status" value="1"/>
</dbReference>
<dbReference type="Proteomes" id="UP000837932">
    <property type="component" value="Unassembled WGS sequence"/>
</dbReference>